<accession>K6ZND8</accession>
<proteinExistence type="predicted"/>
<name>K6ZND8_9ALTE</name>
<dbReference type="AlphaFoldDB" id="K6ZND8"/>
<keyword evidence="3" id="KW-1185">Reference proteome</keyword>
<gene>
    <name evidence="2" type="ORF">C427_3805</name>
</gene>
<dbReference type="PATRIC" id="fig|1129794.4.peg.3792"/>
<keyword evidence="1" id="KW-1133">Transmembrane helix</keyword>
<dbReference type="KEGG" id="gps:C427_3805"/>
<dbReference type="Proteomes" id="UP000011864">
    <property type="component" value="Chromosome"/>
</dbReference>
<evidence type="ECO:0000256" key="1">
    <source>
        <dbReference type="SAM" id="Phobius"/>
    </source>
</evidence>
<evidence type="ECO:0000313" key="2">
    <source>
        <dbReference type="EMBL" id="AGH45913.1"/>
    </source>
</evidence>
<dbReference type="HOGENOM" id="CLU_3155930_0_0_6"/>
<keyword evidence="1" id="KW-0812">Transmembrane</keyword>
<evidence type="ECO:0000313" key="3">
    <source>
        <dbReference type="Proteomes" id="UP000011864"/>
    </source>
</evidence>
<reference evidence="2 3" key="1">
    <citation type="journal article" date="2013" name="Genome Announc.">
        <title>Complete Genome Sequence of Glaciecola psychrophila Strain 170T.</title>
        <authorList>
            <person name="Yin J."/>
            <person name="Chen J."/>
            <person name="Liu G."/>
            <person name="Yu Y."/>
            <person name="Song L."/>
            <person name="Wang X."/>
            <person name="Qu X."/>
        </authorList>
    </citation>
    <scope>NUCLEOTIDE SEQUENCE [LARGE SCALE GENOMIC DNA]</scope>
    <source>
        <strain evidence="2 3">170</strain>
    </source>
</reference>
<keyword evidence="1" id="KW-0472">Membrane</keyword>
<organism evidence="2 3">
    <name type="scientific">Paraglaciecola psychrophila 170</name>
    <dbReference type="NCBI Taxonomy" id="1129794"/>
    <lineage>
        <taxon>Bacteria</taxon>
        <taxon>Pseudomonadati</taxon>
        <taxon>Pseudomonadota</taxon>
        <taxon>Gammaproteobacteria</taxon>
        <taxon>Alteromonadales</taxon>
        <taxon>Alteromonadaceae</taxon>
        <taxon>Paraglaciecola</taxon>
    </lineage>
</organism>
<feature type="transmembrane region" description="Helical" evidence="1">
    <location>
        <begin position="6"/>
        <end position="24"/>
    </location>
</feature>
<protein>
    <submittedName>
        <fullName evidence="2">Uncharacterized protein</fullName>
    </submittedName>
</protein>
<dbReference type="EMBL" id="CP003837">
    <property type="protein sequence ID" value="AGH45913.1"/>
    <property type="molecule type" value="Genomic_DNA"/>
</dbReference>
<sequence length="48" mass="5734">MRLDAFLYRCVIALLITKYLALPINNRINVNIRLIEDTKFQTKKPDRK</sequence>